<evidence type="ECO:0000256" key="3">
    <source>
        <dbReference type="ARBA" id="ARBA00023015"/>
    </source>
</evidence>
<evidence type="ECO:0000256" key="7">
    <source>
        <dbReference type="SAM" id="MobiDB-lite"/>
    </source>
</evidence>
<dbReference type="EMBL" id="FJOG01000006">
    <property type="protein sequence ID" value="CZR55072.1"/>
    <property type="molecule type" value="Genomic_DNA"/>
</dbReference>
<dbReference type="STRING" id="576137.A0A1L7WQM6"/>
<evidence type="ECO:0000256" key="5">
    <source>
        <dbReference type="ARBA" id="ARBA00023163"/>
    </source>
</evidence>
<keyword evidence="4" id="KW-0238">DNA-binding</keyword>
<keyword evidence="10" id="KW-1185">Reference proteome</keyword>
<dbReference type="GO" id="GO:0006351">
    <property type="term" value="P:DNA-templated transcription"/>
    <property type="evidence" value="ECO:0007669"/>
    <property type="project" value="InterPro"/>
</dbReference>
<evidence type="ECO:0000256" key="4">
    <source>
        <dbReference type="ARBA" id="ARBA00023125"/>
    </source>
</evidence>
<dbReference type="Proteomes" id="UP000184330">
    <property type="component" value="Unassembled WGS sequence"/>
</dbReference>
<dbReference type="PANTHER" id="PTHR31313">
    <property type="entry name" value="TY1 ENHANCER ACTIVATOR"/>
    <property type="match status" value="1"/>
</dbReference>
<feature type="domain" description="Xylanolytic transcriptional activator regulatory" evidence="8">
    <location>
        <begin position="9"/>
        <end position="45"/>
    </location>
</feature>
<accession>A0A1L7WQM6</accession>
<evidence type="ECO:0000313" key="10">
    <source>
        <dbReference type="Proteomes" id="UP000184330"/>
    </source>
</evidence>
<evidence type="ECO:0000256" key="1">
    <source>
        <dbReference type="ARBA" id="ARBA00022723"/>
    </source>
</evidence>
<gene>
    <name evidence="9" type="ORF">PAC_04958</name>
</gene>
<dbReference type="AlphaFoldDB" id="A0A1L7WQM6"/>
<protein>
    <recommendedName>
        <fullName evidence="8">Xylanolytic transcriptional activator regulatory domain-containing protein</fullName>
    </recommendedName>
</protein>
<evidence type="ECO:0000259" key="8">
    <source>
        <dbReference type="Pfam" id="PF04082"/>
    </source>
</evidence>
<dbReference type="Pfam" id="PF04082">
    <property type="entry name" value="Fungal_trans"/>
    <property type="match status" value="1"/>
</dbReference>
<keyword evidence="6" id="KW-0539">Nucleus</keyword>
<dbReference type="PANTHER" id="PTHR31313:SF81">
    <property type="entry name" value="TY1 ENHANCER ACTIVATOR"/>
    <property type="match status" value="1"/>
</dbReference>
<proteinExistence type="predicted"/>
<dbReference type="OrthoDB" id="4161332at2759"/>
<reference evidence="9 10" key="1">
    <citation type="submission" date="2016-03" db="EMBL/GenBank/DDBJ databases">
        <authorList>
            <person name="Ploux O."/>
        </authorList>
    </citation>
    <scope>NUCLEOTIDE SEQUENCE [LARGE SCALE GENOMIC DNA]</scope>
    <source>
        <strain evidence="9 10">UAMH 11012</strain>
    </source>
</reference>
<keyword evidence="5" id="KW-0804">Transcription</keyword>
<dbReference type="InterPro" id="IPR051615">
    <property type="entry name" value="Transcr_Regulatory_Elem"/>
</dbReference>
<keyword evidence="2" id="KW-0862">Zinc</keyword>
<dbReference type="GO" id="GO:0008270">
    <property type="term" value="F:zinc ion binding"/>
    <property type="evidence" value="ECO:0007669"/>
    <property type="project" value="InterPro"/>
</dbReference>
<evidence type="ECO:0000313" key="9">
    <source>
        <dbReference type="EMBL" id="CZR55072.1"/>
    </source>
</evidence>
<evidence type="ECO:0000256" key="6">
    <source>
        <dbReference type="ARBA" id="ARBA00023242"/>
    </source>
</evidence>
<feature type="region of interest" description="Disordered" evidence="7">
    <location>
        <begin position="277"/>
        <end position="297"/>
    </location>
</feature>
<dbReference type="GO" id="GO:0003677">
    <property type="term" value="F:DNA binding"/>
    <property type="evidence" value="ECO:0007669"/>
    <property type="project" value="UniProtKB-KW"/>
</dbReference>
<evidence type="ECO:0000256" key="2">
    <source>
        <dbReference type="ARBA" id="ARBA00022833"/>
    </source>
</evidence>
<dbReference type="InterPro" id="IPR007219">
    <property type="entry name" value="XnlR_reg_dom"/>
</dbReference>
<organism evidence="9 10">
    <name type="scientific">Phialocephala subalpina</name>
    <dbReference type="NCBI Taxonomy" id="576137"/>
    <lineage>
        <taxon>Eukaryota</taxon>
        <taxon>Fungi</taxon>
        <taxon>Dikarya</taxon>
        <taxon>Ascomycota</taxon>
        <taxon>Pezizomycotina</taxon>
        <taxon>Leotiomycetes</taxon>
        <taxon>Helotiales</taxon>
        <taxon>Mollisiaceae</taxon>
        <taxon>Phialocephala</taxon>
        <taxon>Phialocephala fortinii species complex</taxon>
    </lineage>
</organism>
<sequence>MRRLAHLEKLKPEDLEVRKRLFLAAYSWDKSISICLGRPPSLTEMPYTPGSLSVIELEEKIRAFYKSLPHDLRIENVSSMQFCPPPHIFSLNILHHVSLILLYRPVFFASMAAQDENHDFYHRAHRISVDETSKINEVLKAHHRTFNFRIQTYLVSYCVYTAATIDVCEIKNQDDTAAAAAAERLSITVNMLESEARQTPGIKRSIEIVKTQLRTHTEPSDPSRDRLQTNKRLKTAQKDINPEYDALILHVLSSLTSDSRLSSQTVARNGVLTTHAQEATPQAQAPFSSTNRQSSFNFEHPKNFNRVEYSEDHQVDHAPQHQPVQPLASIDERSQFGLDFNATNQDLLDPGIWNPSGGFVPSVLNWNMQDMDEDAGFDVDTFWSLTT</sequence>
<dbReference type="CDD" id="cd12148">
    <property type="entry name" value="fungal_TF_MHR"/>
    <property type="match status" value="1"/>
</dbReference>
<keyword evidence="3" id="KW-0805">Transcription regulation</keyword>
<keyword evidence="1" id="KW-0479">Metal-binding</keyword>
<name>A0A1L7WQM6_9HELO</name>